<dbReference type="InterPro" id="IPR011706">
    <property type="entry name" value="Cu-oxidase_C"/>
</dbReference>
<dbReference type="InterPro" id="IPR034288">
    <property type="entry name" value="CuRO_1_LCC"/>
</dbReference>
<dbReference type="SUPFAM" id="SSF49503">
    <property type="entry name" value="Cupredoxins"/>
    <property type="match status" value="3"/>
</dbReference>
<keyword evidence="11" id="KW-0325">Glycoprotein</keyword>
<evidence type="ECO:0000313" key="18">
    <source>
        <dbReference type="Proteomes" id="UP000634136"/>
    </source>
</evidence>
<comment type="catalytic activity">
    <reaction evidence="1 13">
        <text>4 hydroquinone + O2 = 4 benzosemiquinone + 2 H2O</text>
        <dbReference type="Rhea" id="RHEA:11276"/>
        <dbReference type="ChEBI" id="CHEBI:15377"/>
        <dbReference type="ChEBI" id="CHEBI:15379"/>
        <dbReference type="ChEBI" id="CHEBI:17594"/>
        <dbReference type="ChEBI" id="CHEBI:17977"/>
        <dbReference type="EC" id="1.10.3.2"/>
    </reaction>
</comment>
<dbReference type="InterPro" id="IPR033138">
    <property type="entry name" value="Cu_oxidase_CS"/>
</dbReference>
<comment type="caution">
    <text evidence="17">The sequence shown here is derived from an EMBL/GenBank/DDBJ whole genome shotgun (WGS) entry which is preliminary data.</text>
</comment>
<dbReference type="NCBIfam" id="TIGR03389">
    <property type="entry name" value="laccase"/>
    <property type="match status" value="1"/>
</dbReference>
<dbReference type="InterPro" id="IPR008972">
    <property type="entry name" value="Cupredoxin"/>
</dbReference>
<comment type="function">
    <text evidence="13">Lignin degradation and detoxification of lignin-derived products.</text>
</comment>
<evidence type="ECO:0000256" key="8">
    <source>
        <dbReference type="ARBA" id="ARBA00022737"/>
    </source>
</evidence>
<dbReference type="InterPro" id="IPR002355">
    <property type="entry name" value="Cu_oxidase_Cu_BS"/>
</dbReference>
<accession>A0A834TDX1</accession>
<keyword evidence="7 13" id="KW-0479">Metal-binding</keyword>
<evidence type="ECO:0000259" key="15">
    <source>
        <dbReference type="Pfam" id="PF07731"/>
    </source>
</evidence>
<evidence type="ECO:0000259" key="14">
    <source>
        <dbReference type="Pfam" id="PF00394"/>
    </source>
</evidence>
<dbReference type="EC" id="1.10.3.2" evidence="4 13"/>
<evidence type="ECO:0000256" key="12">
    <source>
        <dbReference type="ARBA" id="ARBA00023185"/>
    </source>
</evidence>
<comment type="cofactor">
    <cofactor evidence="13">
        <name>Cu cation</name>
        <dbReference type="ChEBI" id="CHEBI:23378"/>
    </cofactor>
    <text evidence="13">Binds 4 Cu cations per monomer.</text>
</comment>
<feature type="domain" description="Plastocyanin-like" evidence="15">
    <location>
        <begin position="474"/>
        <end position="585"/>
    </location>
</feature>
<reference evidence="17" key="1">
    <citation type="submission" date="2020-09" db="EMBL/GenBank/DDBJ databases">
        <title>Genome-Enabled Discovery of Anthraquinone Biosynthesis in Senna tora.</title>
        <authorList>
            <person name="Kang S.-H."/>
            <person name="Pandey R.P."/>
            <person name="Lee C.-M."/>
            <person name="Sim J.-S."/>
            <person name="Jeong J.-T."/>
            <person name="Choi B.-S."/>
            <person name="Jung M."/>
            <person name="Ginzburg D."/>
            <person name="Zhao K."/>
            <person name="Won S.Y."/>
            <person name="Oh T.-J."/>
            <person name="Yu Y."/>
            <person name="Kim N.-H."/>
            <person name="Lee O.R."/>
            <person name="Lee T.-H."/>
            <person name="Bashyal P."/>
            <person name="Kim T.-S."/>
            <person name="Lee W.-H."/>
            <person name="Kawkins C."/>
            <person name="Kim C.-K."/>
            <person name="Kim J.S."/>
            <person name="Ahn B.O."/>
            <person name="Rhee S.Y."/>
            <person name="Sohng J.K."/>
        </authorList>
    </citation>
    <scope>NUCLEOTIDE SEQUENCE</scope>
    <source>
        <tissue evidence="17">Leaf</tissue>
    </source>
</reference>
<evidence type="ECO:0000313" key="17">
    <source>
        <dbReference type="EMBL" id="KAF7820362.1"/>
    </source>
</evidence>
<feature type="domain" description="Plastocyanin-like" evidence="16">
    <location>
        <begin position="80"/>
        <end position="193"/>
    </location>
</feature>
<dbReference type="PROSITE" id="PS00080">
    <property type="entry name" value="MULTICOPPER_OXIDASE2"/>
    <property type="match status" value="1"/>
</dbReference>
<dbReference type="Pfam" id="PF07731">
    <property type="entry name" value="Cu-oxidase_2"/>
    <property type="match status" value="1"/>
</dbReference>
<keyword evidence="8 13" id="KW-0677">Repeat</keyword>
<proteinExistence type="inferred from homology"/>
<dbReference type="Pfam" id="PF00394">
    <property type="entry name" value="Cu-oxidase"/>
    <property type="match status" value="1"/>
</dbReference>
<evidence type="ECO:0000256" key="5">
    <source>
        <dbReference type="ARBA" id="ARBA00022523"/>
    </source>
</evidence>
<evidence type="ECO:0000256" key="10">
    <source>
        <dbReference type="ARBA" id="ARBA00023008"/>
    </source>
</evidence>
<keyword evidence="18" id="KW-1185">Reference proteome</keyword>
<dbReference type="PANTHER" id="PTHR11709:SF487">
    <property type="entry name" value="LACCASE"/>
    <property type="match status" value="1"/>
</dbReference>
<organism evidence="17 18">
    <name type="scientific">Senna tora</name>
    <dbReference type="NCBI Taxonomy" id="362788"/>
    <lineage>
        <taxon>Eukaryota</taxon>
        <taxon>Viridiplantae</taxon>
        <taxon>Streptophyta</taxon>
        <taxon>Embryophyta</taxon>
        <taxon>Tracheophyta</taxon>
        <taxon>Spermatophyta</taxon>
        <taxon>Magnoliopsida</taxon>
        <taxon>eudicotyledons</taxon>
        <taxon>Gunneridae</taxon>
        <taxon>Pentapetalae</taxon>
        <taxon>rosids</taxon>
        <taxon>fabids</taxon>
        <taxon>Fabales</taxon>
        <taxon>Fabaceae</taxon>
        <taxon>Caesalpinioideae</taxon>
        <taxon>Cassia clade</taxon>
        <taxon>Senna</taxon>
    </lineage>
</organism>
<evidence type="ECO:0000256" key="13">
    <source>
        <dbReference type="RuleBase" id="RU361119"/>
    </source>
</evidence>
<keyword evidence="6 13" id="KW-0964">Secreted</keyword>
<evidence type="ECO:0000256" key="6">
    <source>
        <dbReference type="ARBA" id="ARBA00022525"/>
    </source>
</evidence>
<dbReference type="InterPro" id="IPR001117">
    <property type="entry name" value="Cu-oxidase_2nd"/>
</dbReference>
<comment type="subcellular location">
    <subcellularLocation>
        <location evidence="2 13">Secreted</location>
        <location evidence="2 13">Extracellular space</location>
        <location evidence="2 13">Apoplast</location>
    </subcellularLocation>
</comment>
<dbReference type="AlphaFoldDB" id="A0A834TDX1"/>
<sequence length="602" mass="67677">MPSRVFASKGDASQIFVQVLSIGLEIQLNLRRLYLKVRGGSDFQGSHMRDLENGRKKRRFVAQLNHLLICHAIRRFSFEVKEASYTRLCSTKKILTINGKFPGPTLYVTKGETIIVDVYNTANYNITIHWHGVNMPRYPWSDGPEFITQCPIQPGHKFSQKVIFSEEEGTLWWHAHSDYSRATVYGAIVVKPKPGTTYPFPKPKREFPIILGEWWKQDIVQVFNDFRKNGGDPMVSDAYTINGQPETFKLKVVYGKTYLLRIINAALENILFFSIANHSLTIVGSDGSYLKPIKVDHITISPGQTIDVLLEANQPLLLSQYYMAARAFSSNNPNLVPFNPTTTTSILQYEGKVMINNTSNSLPSFPNNSLPSFNDTKASTNLISQFKSLYPIVDLPLLNNVTTKLLYTASVNSLPCGDEKKKNGSAKCLGPNRNRFSASMNNISFQLPSGSNILEAYYGNVSGNNLPVLLLTPSVGTEVNVLEYGSKVELVLQGTNLLAGTEHPIHLHGHSFYVVGWGFGKFDEDKDPFKYNLVDPPYQNTITIPKNGWVSIRFRAKNPGVWFMHCHLERHVTWGMATTFIVKNGKNPEEKMLPPPPHMPKC</sequence>
<dbReference type="InterPro" id="IPR045087">
    <property type="entry name" value="Cu-oxidase_fam"/>
</dbReference>
<keyword evidence="9 13" id="KW-0560">Oxidoreductase</keyword>
<dbReference type="PROSITE" id="PS00079">
    <property type="entry name" value="MULTICOPPER_OXIDASE1"/>
    <property type="match status" value="1"/>
</dbReference>
<keyword evidence="10 13" id="KW-0186">Copper</keyword>
<evidence type="ECO:0000256" key="1">
    <source>
        <dbReference type="ARBA" id="ARBA00000349"/>
    </source>
</evidence>
<keyword evidence="12 13" id="KW-0439">Lignin degradation</keyword>
<feature type="domain" description="Plastocyanin-like" evidence="14">
    <location>
        <begin position="206"/>
        <end position="351"/>
    </location>
</feature>
<evidence type="ECO:0000256" key="7">
    <source>
        <dbReference type="ARBA" id="ARBA00022723"/>
    </source>
</evidence>
<dbReference type="CDD" id="cd13849">
    <property type="entry name" value="CuRO_1_LCC_plant"/>
    <property type="match status" value="1"/>
</dbReference>
<dbReference type="GO" id="GO:0005507">
    <property type="term" value="F:copper ion binding"/>
    <property type="evidence" value="ECO:0007669"/>
    <property type="project" value="InterPro"/>
</dbReference>
<evidence type="ECO:0000256" key="4">
    <source>
        <dbReference type="ARBA" id="ARBA00012297"/>
    </source>
</evidence>
<comment type="similarity">
    <text evidence="3 13">Belongs to the multicopper oxidase family.</text>
</comment>
<evidence type="ECO:0000256" key="3">
    <source>
        <dbReference type="ARBA" id="ARBA00010609"/>
    </source>
</evidence>
<evidence type="ECO:0000256" key="2">
    <source>
        <dbReference type="ARBA" id="ARBA00004271"/>
    </source>
</evidence>
<dbReference type="InterPro" id="IPR017761">
    <property type="entry name" value="Laccase"/>
</dbReference>
<evidence type="ECO:0000256" key="11">
    <source>
        <dbReference type="ARBA" id="ARBA00023180"/>
    </source>
</evidence>
<dbReference type="InterPro" id="IPR011707">
    <property type="entry name" value="Cu-oxidase-like_N"/>
</dbReference>
<keyword evidence="5 13" id="KW-0052">Apoplast</keyword>
<dbReference type="Proteomes" id="UP000634136">
    <property type="component" value="Unassembled WGS sequence"/>
</dbReference>
<dbReference type="EMBL" id="JAAIUW010000008">
    <property type="protein sequence ID" value="KAF7820362.1"/>
    <property type="molecule type" value="Genomic_DNA"/>
</dbReference>
<evidence type="ECO:0000259" key="16">
    <source>
        <dbReference type="Pfam" id="PF07732"/>
    </source>
</evidence>
<dbReference type="GO" id="GO:0052716">
    <property type="term" value="F:hydroquinone:oxygen oxidoreductase activity"/>
    <property type="evidence" value="ECO:0007669"/>
    <property type="project" value="UniProtKB-EC"/>
</dbReference>
<dbReference type="Gene3D" id="2.60.40.420">
    <property type="entry name" value="Cupredoxins - blue copper proteins"/>
    <property type="match status" value="3"/>
</dbReference>
<protein>
    <recommendedName>
        <fullName evidence="4 13">Laccase</fullName>
        <ecNumber evidence="4 13">1.10.3.2</ecNumber>
    </recommendedName>
    <alternativeName>
        <fullName evidence="13">Benzenediol:oxygen oxidoreductase</fullName>
    </alternativeName>
    <alternativeName>
        <fullName evidence="13">Diphenol oxidase</fullName>
    </alternativeName>
    <alternativeName>
        <fullName evidence="13">Urishiol oxidase</fullName>
    </alternativeName>
</protein>
<dbReference type="GO" id="GO:0048046">
    <property type="term" value="C:apoplast"/>
    <property type="evidence" value="ECO:0007669"/>
    <property type="project" value="UniProtKB-SubCell"/>
</dbReference>
<evidence type="ECO:0000256" key="9">
    <source>
        <dbReference type="ARBA" id="ARBA00023002"/>
    </source>
</evidence>
<dbReference type="Pfam" id="PF07732">
    <property type="entry name" value="Cu-oxidase_3"/>
    <property type="match status" value="1"/>
</dbReference>
<dbReference type="OrthoDB" id="2121828at2759"/>
<name>A0A834TDX1_9FABA</name>
<dbReference type="PANTHER" id="PTHR11709">
    <property type="entry name" value="MULTI-COPPER OXIDASE"/>
    <property type="match status" value="1"/>
</dbReference>
<dbReference type="InterPro" id="IPR034285">
    <property type="entry name" value="CuRO_2_LCC"/>
</dbReference>
<dbReference type="CDD" id="cd13875">
    <property type="entry name" value="CuRO_2_LCC_plant"/>
    <property type="match status" value="1"/>
</dbReference>
<dbReference type="GO" id="GO:0046274">
    <property type="term" value="P:lignin catabolic process"/>
    <property type="evidence" value="ECO:0007669"/>
    <property type="project" value="UniProtKB-KW"/>
</dbReference>
<gene>
    <name evidence="17" type="ORF">G2W53_025817</name>
</gene>